<dbReference type="PANTHER" id="PTHR30041:SF8">
    <property type="entry name" value="PROTEIN YFFB"/>
    <property type="match status" value="1"/>
</dbReference>
<dbReference type="NCBIfam" id="TIGR01616">
    <property type="entry name" value="nitro_assoc"/>
    <property type="match status" value="1"/>
</dbReference>
<dbReference type="InterPro" id="IPR006503">
    <property type="entry name" value="Nase-assoc"/>
</dbReference>
<name>A0A126T1U7_9GAMM</name>
<dbReference type="InterPro" id="IPR006660">
    <property type="entry name" value="Arsenate_reductase-like"/>
</dbReference>
<evidence type="ECO:0000313" key="3">
    <source>
        <dbReference type="EMBL" id="AMK76048.1"/>
    </source>
</evidence>
<dbReference type="PANTHER" id="PTHR30041">
    <property type="entry name" value="ARSENATE REDUCTASE"/>
    <property type="match status" value="1"/>
</dbReference>
<evidence type="ECO:0000313" key="4">
    <source>
        <dbReference type="Proteomes" id="UP000030512"/>
    </source>
</evidence>
<accession>A0A126T1U7</accession>
<dbReference type="KEGG" id="mdn:JT25_006000"/>
<evidence type="ECO:0000256" key="2">
    <source>
        <dbReference type="PROSITE-ProRule" id="PRU01282"/>
    </source>
</evidence>
<gene>
    <name evidence="3" type="ORF">JT25_006000</name>
</gene>
<protein>
    <submittedName>
        <fullName evidence="3">Nitrogenase-associated protein</fullName>
    </submittedName>
</protein>
<dbReference type="Pfam" id="PF03960">
    <property type="entry name" value="ArsC"/>
    <property type="match status" value="1"/>
</dbReference>
<dbReference type="AlphaFoldDB" id="A0A126T1U7"/>
<dbReference type="OrthoDB" id="5432555at2"/>
<dbReference type="PROSITE" id="PS51353">
    <property type="entry name" value="ARSC"/>
    <property type="match status" value="1"/>
</dbReference>
<dbReference type="Proteomes" id="UP000030512">
    <property type="component" value="Chromosome"/>
</dbReference>
<keyword evidence="4" id="KW-1185">Reference proteome</keyword>
<dbReference type="EMBL" id="CP014476">
    <property type="protein sequence ID" value="AMK76048.1"/>
    <property type="molecule type" value="Genomic_DNA"/>
</dbReference>
<dbReference type="STRING" id="1538553.JT25_006000"/>
<reference evidence="3 4" key="1">
    <citation type="journal article" date="2015" name="Environ. Microbiol.">
        <title>Methane oxidation coupled to nitrate reduction under hypoxia by the Gammaproteobacterium Methylomonas denitrificans, sp. nov. type strain FJG1.</title>
        <authorList>
            <person name="Kits K.D."/>
            <person name="Klotz M.G."/>
            <person name="Stein L.Y."/>
        </authorList>
    </citation>
    <scope>NUCLEOTIDE SEQUENCE [LARGE SCALE GENOMIC DNA]</scope>
    <source>
        <strain evidence="3 4">FJG1</strain>
    </source>
</reference>
<dbReference type="CDD" id="cd03033">
    <property type="entry name" value="ArsC_15kD"/>
    <property type="match status" value="1"/>
</dbReference>
<dbReference type="InterPro" id="IPR036249">
    <property type="entry name" value="Thioredoxin-like_sf"/>
</dbReference>
<comment type="similarity">
    <text evidence="1 2">Belongs to the ArsC family.</text>
</comment>
<dbReference type="Gene3D" id="3.40.30.10">
    <property type="entry name" value="Glutaredoxin"/>
    <property type="match status" value="1"/>
</dbReference>
<organism evidence="3 4">
    <name type="scientific">Methylomonas denitrificans</name>
    <dbReference type="NCBI Taxonomy" id="1538553"/>
    <lineage>
        <taxon>Bacteria</taxon>
        <taxon>Pseudomonadati</taxon>
        <taxon>Pseudomonadota</taxon>
        <taxon>Gammaproteobacteria</taxon>
        <taxon>Methylococcales</taxon>
        <taxon>Methylococcaceae</taxon>
        <taxon>Methylomonas</taxon>
    </lineage>
</organism>
<evidence type="ECO:0000256" key="1">
    <source>
        <dbReference type="ARBA" id="ARBA00007198"/>
    </source>
</evidence>
<dbReference type="SUPFAM" id="SSF52833">
    <property type="entry name" value="Thioredoxin-like"/>
    <property type="match status" value="1"/>
</dbReference>
<proteinExistence type="inferred from homology"/>
<sequence length="141" mass="15720">MATVHFYEKPGCLNNTRQKQLLSAAGHLLVVYDLLQQPWGREPGKLRSFFGDMPVADWFNRSAPAVKQGLVDPNTVSEDEAIALMVAQPLLIRRPLMEVNEQRVCGFDQQQVDAWLGLAALASQKDLETCPKQSRAEACKP</sequence>
<dbReference type="RefSeq" id="WP_036274453.1">
    <property type="nucleotide sequence ID" value="NZ_CP014476.1"/>
</dbReference>